<feature type="transmembrane region" description="Helical" evidence="3">
    <location>
        <begin position="83"/>
        <end position="105"/>
    </location>
</feature>
<dbReference type="SMART" id="SM00028">
    <property type="entry name" value="TPR"/>
    <property type="match status" value="3"/>
</dbReference>
<dbReference type="InterPro" id="IPR001045">
    <property type="entry name" value="Spermi_synthase"/>
</dbReference>
<comment type="similarity">
    <text evidence="1">Belongs to the spermidine/spermine synthase family.</text>
</comment>
<dbReference type="PANTHER" id="PTHR11558:SF11">
    <property type="entry name" value="SPERMIDINE SYNTHASE"/>
    <property type="match status" value="1"/>
</dbReference>
<evidence type="ECO:0000256" key="3">
    <source>
        <dbReference type="SAM" id="Phobius"/>
    </source>
</evidence>
<dbReference type="InterPro" id="IPR011990">
    <property type="entry name" value="TPR-like_helical_dom_sf"/>
</dbReference>
<dbReference type="PANTHER" id="PTHR11558">
    <property type="entry name" value="SPERMIDINE/SPERMINE SYNTHASE"/>
    <property type="match status" value="1"/>
</dbReference>
<dbReference type="Gene3D" id="1.20.1250.20">
    <property type="entry name" value="MFS general substrate transporter like domains"/>
    <property type="match status" value="1"/>
</dbReference>
<keyword evidence="3" id="KW-0472">Membrane</keyword>
<dbReference type="Gene3D" id="1.25.40.10">
    <property type="entry name" value="Tetratricopeptide repeat domain"/>
    <property type="match status" value="1"/>
</dbReference>
<gene>
    <name evidence="5" type="ORF">ASZ90_007162</name>
</gene>
<reference evidence="5" key="1">
    <citation type="journal article" date="2015" name="Proc. Natl. Acad. Sci. U.S.A.">
        <title>Networks of energetic and metabolic interactions define dynamics in microbial communities.</title>
        <authorList>
            <person name="Embree M."/>
            <person name="Liu J.K."/>
            <person name="Al-Bassam M.M."/>
            <person name="Zengler K."/>
        </authorList>
    </citation>
    <scope>NUCLEOTIDE SEQUENCE</scope>
</reference>
<evidence type="ECO:0000259" key="4">
    <source>
        <dbReference type="PROSITE" id="PS51006"/>
    </source>
</evidence>
<feature type="transmembrane region" description="Helical" evidence="3">
    <location>
        <begin position="412"/>
        <end position="436"/>
    </location>
</feature>
<dbReference type="InterPro" id="IPR019734">
    <property type="entry name" value="TPR_rpt"/>
</dbReference>
<feature type="domain" description="PABS" evidence="4">
    <location>
        <begin position="583"/>
        <end position="754"/>
    </location>
</feature>
<evidence type="ECO:0000256" key="2">
    <source>
        <dbReference type="ARBA" id="ARBA00022679"/>
    </source>
</evidence>
<dbReference type="InterPro" id="IPR029063">
    <property type="entry name" value="SAM-dependent_MTases_sf"/>
</dbReference>
<feature type="transmembrane region" description="Helical" evidence="3">
    <location>
        <begin position="473"/>
        <end position="491"/>
    </location>
</feature>
<feature type="transmembrane region" description="Helical" evidence="3">
    <location>
        <begin position="196"/>
        <end position="216"/>
    </location>
</feature>
<name>A0A0W8FQ40_9ZZZZ</name>
<dbReference type="AlphaFoldDB" id="A0A0W8FQ40"/>
<feature type="transmembrane region" description="Helical" evidence="3">
    <location>
        <begin position="295"/>
        <end position="320"/>
    </location>
</feature>
<organism evidence="5">
    <name type="scientific">hydrocarbon metagenome</name>
    <dbReference type="NCBI Taxonomy" id="938273"/>
    <lineage>
        <taxon>unclassified sequences</taxon>
        <taxon>metagenomes</taxon>
        <taxon>ecological metagenomes</taxon>
    </lineage>
</organism>
<feature type="transmembrane region" description="Helical" evidence="3">
    <location>
        <begin position="170"/>
        <end position="190"/>
    </location>
</feature>
<dbReference type="PROSITE" id="PS51006">
    <property type="entry name" value="PABS_2"/>
    <property type="match status" value="1"/>
</dbReference>
<keyword evidence="3" id="KW-1133">Transmembrane helix</keyword>
<feature type="transmembrane region" description="Helical" evidence="3">
    <location>
        <begin position="442"/>
        <end position="461"/>
    </location>
</feature>
<evidence type="ECO:0000313" key="5">
    <source>
        <dbReference type="EMBL" id="KUG23053.1"/>
    </source>
</evidence>
<keyword evidence="3" id="KW-0812">Transmembrane</keyword>
<feature type="transmembrane region" description="Helical" evidence="3">
    <location>
        <begin position="260"/>
        <end position="283"/>
    </location>
</feature>
<dbReference type="Pfam" id="PF01564">
    <property type="entry name" value="Spermine_synth"/>
    <property type="match status" value="1"/>
</dbReference>
<sequence>MTKEKKILTGSDKIIGVIILVCFFSSGISGLIYQILWTKMIVKVIGGAPYAISIILTVFMGGLGLGAYLVSKYIDRIKETGKLLRTYGILEVAIGIYAGVVPFLLKGFLPLYSVLYNQLYHHYVIYNLLTFLGVFIILCIPVICMGATLPILCQFYVSSLSHLGTHVGRLYGLNTIGAAVGALLCGFWLIELLGVTYTLIFAVTINCIIGVFCWFISSKLSNNYPVSKEKTAEKVSRKISVPQKSLPDYDKPGIEQKSSLILNGALAIFAVSGFCAMAYEVIWTKLLGLIVGPTTYSFTIVLFTFILGLGLGSIIFGWLADKVKTPIWLLIATQVASALFVLIISQLLGNSQLFFAKMIFTFQNHFALLSLTKAAILFLFMILPTLCLGATFPLVGKIYTQSVSTVGSSLGFAYMVNTVGAVLGSFCAGFVLIPLIGKENGLSFVIGLQLLIPLVVASIIIVKNRESTFKRSFLIAVAIAGLVLCLFLPVWNRHDLAHGRYHRFEYFKKVLTENGWWKSLLYGSRIMNSLSSGELVYYGDGIGGFTTVTKYINALGRADYTLSNSGKADASSFADMPTQTLTAHFPMLIHPNPKTVMVLGLASGITSGEVLHYPVEKLDILEISNEVVVASNFFRPWNNNVLSDPRSKLIVQDGRAHLQLTNQKYDVIISEPSNPWMAGLSALFTCDFFSLAKDRLNNEGIFAQFIHGYQMDWPTFALVGRTFAQVFPNNLLVTTNLGTDYIMVGYKGKSHTKALSHADHKMEYIRKFKNLELSDPKLLYMFIVSEDMQRLFGDGEINSDATPMLEYMAPKVMYADDPMIHKNILANAWISPDIEKTFNEIINNVDQQLNFLAYTISVHLETHNIVCPAGATPAQKERFLSLVDKYCAENIITEPFTSDEVNKRCIETQIEKVKKNIDRMPDKALSYRFLANQYQAKGDWDNSVIYYTKASQINPDNAFIHEGLAASFCHQGRIEKCIAEYREALRLIPDLGTSLNNLSWILATTRDEKYRNGVEAVKLAEQVCRQTDFQNPFALDTLAAAYAAAGRYTDAVETAEKALLLVPESVKQSKLAREIYDRLLLYKSEKAYVVPPS</sequence>
<dbReference type="SUPFAM" id="SSF103473">
    <property type="entry name" value="MFS general substrate transporter"/>
    <property type="match status" value="1"/>
</dbReference>
<dbReference type="InterPro" id="IPR036259">
    <property type="entry name" value="MFS_trans_sf"/>
</dbReference>
<dbReference type="Gene3D" id="3.40.50.150">
    <property type="entry name" value="Vaccinia Virus protein VP39"/>
    <property type="match status" value="1"/>
</dbReference>
<protein>
    <recommendedName>
        <fullName evidence="4">PABS domain-containing protein</fullName>
    </recommendedName>
</protein>
<evidence type="ECO:0000256" key="1">
    <source>
        <dbReference type="ARBA" id="ARBA00007867"/>
    </source>
</evidence>
<dbReference type="InterPro" id="IPR030374">
    <property type="entry name" value="PABS"/>
</dbReference>
<proteinExistence type="inferred from homology"/>
<dbReference type="GO" id="GO:0008295">
    <property type="term" value="P:spermidine biosynthetic process"/>
    <property type="evidence" value="ECO:0007669"/>
    <property type="project" value="TreeGrafter"/>
</dbReference>
<keyword evidence="2" id="KW-0808">Transferase</keyword>
<feature type="transmembrane region" description="Helical" evidence="3">
    <location>
        <begin position="14"/>
        <end position="36"/>
    </location>
</feature>
<dbReference type="EMBL" id="LNQE01000923">
    <property type="protein sequence ID" value="KUG23053.1"/>
    <property type="molecule type" value="Genomic_DNA"/>
</dbReference>
<feature type="transmembrane region" description="Helical" evidence="3">
    <location>
        <begin position="125"/>
        <end position="158"/>
    </location>
</feature>
<dbReference type="SUPFAM" id="SSF48452">
    <property type="entry name" value="TPR-like"/>
    <property type="match status" value="1"/>
</dbReference>
<dbReference type="NCBIfam" id="NF037959">
    <property type="entry name" value="MFS_SpdSyn"/>
    <property type="match status" value="1"/>
</dbReference>
<dbReference type="SUPFAM" id="SSF53335">
    <property type="entry name" value="S-adenosyl-L-methionine-dependent methyltransferases"/>
    <property type="match status" value="1"/>
</dbReference>
<comment type="caution">
    <text evidence="5">The sequence shown here is derived from an EMBL/GenBank/DDBJ whole genome shotgun (WGS) entry which is preliminary data.</text>
</comment>
<feature type="transmembrane region" description="Helical" evidence="3">
    <location>
        <begin position="368"/>
        <end position="392"/>
    </location>
</feature>
<dbReference type="PROSITE" id="PS50005">
    <property type="entry name" value="TPR"/>
    <property type="match status" value="2"/>
</dbReference>
<accession>A0A0W8FQ40</accession>
<feature type="transmembrane region" description="Helical" evidence="3">
    <location>
        <begin position="327"/>
        <end position="348"/>
    </location>
</feature>
<dbReference type="GO" id="GO:0005829">
    <property type="term" value="C:cytosol"/>
    <property type="evidence" value="ECO:0007669"/>
    <property type="project" value="TreeGrafter"/>
</dbReference>
<feature type="transmembrane region" description="Helical" evidence="3">
    <location>
        <begin position="48"/>
        <end position="71"/>
    </location>
</feature>
<dbReference type="CDD" id="cd06174">
    <property type="entry name" value="MFS"/>
    <property type="match status" value="1"/>
</dbReference>
<dbReference type="GO" id="GO:0004766">
    <property type="term" value="F:spermidine synthase activity"/>
    <property type="evidence" value="ECO:0007669"/>
    <property type="project" value="TreeGrafter"/>
</dbReference>